<dbReference type="Proteomes" id="UP001175211">
    <property type="component" value="Unassembled WGS sequence"/>
</dbReference>
<gene>
    <name evidence="2" type="ORF">EV420DRAFT_1621583</name>
</gene>
<evidence type="ECO:0000259" key="1">
    <source>
        <dbReference type="Pfam" id="PF06985"/>
    </source>
</evidence>
<evidence type="ECO:0000313" key="2">
    <source>
        <dbReference type="EMBL" id="KAK0452869.1"/>
    </source>
</evidence>
<proteinExistence type="predicted"/>
<evidence type="ECO:0000313" key="3">
    <source>
        <dbReference type="Proteomes" id="UP001175211"/>
    </source>
</evidence>
<reference evidence="2" key="1">
    <citation type="submission" date="2023-06" db="EMBL/GenBank/DDBJ databases">
        <authorList>
            <consortium name="Lawrence Berkeley National Laboratory"/>
            <person name="Ahrendt S."/>
            <person name="Sahu N."/>
            <person name="Indic B."/>
            <person name="Wong-Bajracharya J."/>
            <person name="Merenyi Z."/>
            <person name="Ke H.-M."/>
            <person name="Monk M."/>
            <person name="Kocsube S."/>
            <person name="Drula E."/>
            <person name="Lipzen A."/>
            <person name="Balint B."/>
            <person name="Henrissat B."/>
            <person name="Andreopoulos B."/>
            <person name="Martin F.M."/>
            <person name="Harder C.B."/>
            <person name="Rigling D."/>
            <person name="Ford K.L."/>
            <person name="Foster G.D."/>
            <person name="Pangilinan J."/>
            <person name="Papanicolaou A."/>
            <person name="Barry K."/>
            <person name="LaButti K."/>
            <person name="Viragh M."/>
            <person name="Koriabine M."/>
            <person name="Yan M."/>
            <person name="Riley R."/>
            <person name="Champramary S."/>
            <person name="Plett K.L."/>
            <person name="Tsai I.J."/>
            <person name="Slot J."/>
            <person name="Sipos G."/>
            <person name="Plett J."/>
            <person name="Nagy L.G."/>
            <person name="Grigoriev I.V."/>
        </authorList>
    </citation>
    <scope>NUCLEOTIDE SEQUENCE</scope>
    <source>
        <strain evidence="2">CCBAS 213</strain>
    </source>
</reference>
<comment type="caution">
    <text evidence="2">The sequence shown here is derived from an EMBL/GenBank/DDBJ whole genome shotgun (WGS) entry which is preliminary data.</text>
</comment>
<dbReference type="GeneID" id="85359264"/>
<sequence length="383" mass="43824">MTYTARRPVIPTSVASIPCASLGTTKLLDRLNATLGTSYTLDTPSLSSLLESCISNDYDFGTAYARLRPQWLRDLMTMQDELRTQEARDREMREKALVGKRILTPFMPPRRPWAISHAWMDITDRINVQTPINGYEWPVPIPKDTSLELIRIEMLNLGAEYVWLDVLCLRQQGGPREDLRADEWKLDVPTIGHVYHQNQMVVYYYSGLGRAFSLKAGDLDSRRCWFNRAWTLQEISENSIIGGDTDDGPLKAMPIDEDGNFQLGSLKDIAQEVYNVFNTLAHMRNRASEGAIDKIAGMAFLLRSKTIPAYYETQTVEDAWTELVNAMREQYRGDMLFLYPAPGNGNRMWRPSWDQILNMELPSTGGIYLYEELWDLGGDTLNW</sequence>
<dbReference type="EMBL" id="JAUEPS010000029">
    <property type="protein sequence ID" value="KAK0452869.1"/>
    <property type="molecule type" value="Genomic_DNA"/>
</dbReference>
<dbReference type="Pfam" id="PF06985">
    <property type="entry name" value="HET"/>
    <property type="match status" value="1"/>
</dbReference>
<feature type="domain" description="Heterokaryon incompatibility" evidence="1">
    <location>
        <begin position="114"/>
        <end position="207"/>
    </location>
</feature>
<name>A0AA39N0G9_ARMTA</name>
<keyword evidence="3" id="KW-1185">Reference proteome</keyword>
<protein>
    <recommendedName>
        <fullName evidence="1">Heterokaryon incompatibility domain-containing protein</fullName>
    </recommendedName>
</protein>
<dbReference type="InterPro" id="IPR010730">
    <property type="entry name" value="HET"/>
</dbReference>
<accession>A0AA39N0G9</accession>
<dbReference type="AlphaFoldDB" id="A0AA39N0G9"/>
<organism evidence="2 3">
    <name type="scientific">Armillaria tabescens</name>
    <name type="common">Ringless honey mushroom</name>
    <name type="synonym">Agaricus tabescens</name>
    <dbReference type="NCBI Taxonomy" id="1929756"/>
    <lineage>
        <taxon>Eukaryota</taxon>
        <taxon>Fungi</taxon>
        <taxon>Dikarya</taxon>
        <taxon>Basidiomycota</taxon>
        <taxon>Agaricomycotina</taxon>
        <taxon>Agaricomycetes</taxon>
        <taxon>Agaricomycetidae</taxon>
        <taxon>Agaricales</taxon>
        <taxon>Marasmiineae</taxon>
        <taxon>Physalacriaceae</taxon>
        <taxon>Desarmillaria</taxon>
    </lineage>
</organism>
<dbReference type="RefSeq" id="XP_060328205.1">
    <property type="nucleotide sequence ID" value="XM_060475716.1"/>
</dbReference>